<dbReference type="EMBL" id="JBBMFN010000002">
    <property type="protein sequence ID" value="MEQ2464524.1"/>
    <property type="molecule type" value="Genomic_DNA"/>
</dbReference>
<reference evidence="5 6" key="1">
    <citation type="submission" date="2024-03" db="EMBL/GenBank/DDBJ databases">
        <title>Human intestinal bacterial collection.</title>
        <authorList>
            <person name="Pauvert C."/>
            <person name="Hitch T.C.A."/>
            <person name="Clavel T."/>
        </authorList>
    </citation>
    <scope>NUCLEOTIDE SEQUENCE [LARGE SCALE GENOMIC DNA]</scope>
    <source>
        <strain evidence="5 6">CLA-SR-H024</strain>
    </source>
</reference>
<dbReference type="InterPro" id="IPR050624">
    <property type="entry name" value="HTH-type_Tx_Regulator"/>
</dbReference>
<proteinExistence type="predicted"/>
<comment type="caution">
    <text evidence="5">The sequence shown here is derived from an EMBL/GenBank/DDBJ whole genome shotgun (WGS) entry which is preliminary data.</text>
</comment>
<evidence type="ECO:0000259" key="4">
    <source>
        <dbReference type="PROSITE" id="PS50977"/>
    </source>
</evidence>
<dbReference type="Proteomes" id="UP001465426">
    <property type="component" value="Unassembled WGS sequence"/>
</dbReference>
<dbReference type="PRINTS" id="PR00455">
    <property type="entry name" value="HTHTETR"/>
</dbReference>
<dbReference type="InterPro" id="IPR009057">
    <property type="entry name" value="Homeodomain-like_sf"/>
</dbReference>
<dbReference type="InterPro" id="IPR023772">
    <property type="entry name" value="DNA-bd_HTH_TetR-type_CS"/>
</dbReference>
<dbReference type="InterPro" id="IPR036271">
    <property type="entry name" value="Tet_transcr_reg_TetR-rel_C_sf"/>
</dbReference>
<dbReference type="InterPro" id="IPR001647">
    <property type="entry name" value="HTH_TetR"/>
</dbReference>
<dbReference type="PROSITE" id="PS01081">
    <property type="entry name" value="HTH_TETR_1"/>
    <property type="match status" value="1"/>
</dbReference>
<keyword evidence="1" id="KW-0678">Repressor</keyword>
<evidence type="ECO:0000313" key="5">
    <source>
        <dbReference type="EMBL" id="MEQ2464524.1"/>
    </source>
</evidence>
<dbReference type="SUPFAM" id="SSF48498">
    <property type="entry name" value="Tetracyclin repressor-like, C-terminal domain"/>
    <property type="match status" value="1"/>
</dbReference>
<feature type="DNA-binding region" description="H-T-H motif" evidence="3">
    <location>
        <begin position="26"/>
        <end position="45"/>
    </location>
</feature>
<dbReference type="Gene3D" id="1.10.357.10">
    <property type="entry name" value="Tetracycline Repressor, domain 2"/>
    <property type="match status" value="1"/>
</dbReference>
<accession>A0ABV1EXU0</accession>
<evidence type="ECO:0000256" key="2">
    <source>
        <dbReference type="ARBA" id="ARBA00023125"/>
    </source>
</evidence>
<evidence type="ECO:0000256" key="3">
    <source>
        <dbReference type="PROSITE-ProRule" id="PRU00335"/>
    </source>
</evidence>
<dbReference type="Pfam" id="PF00440">
    <property type="entry name" value="TetR_N"/>
    <property type="match status" value="1"/>
</dbReference>
<organism evidence="5 6">
    <name type="scientific">Niallia hominis</name>
    <dbReference type="NCBI Taxonomy" id="3133173"/>
    <lineage>
        <taxon>Bacteria</taxon>
        <taxon>Bacillati</taxon>
        <taxon>Bacillota</taxon>
        <taxon>Bacilli</taxon>
        <taxon>Bacillales</taxon>
        <taxon>Bacillaceae</taxon>
        <taxon>Niallia</taxon>
    </lineage>
</organism>
<sequence>MTVDRRNLILEAAAKSFSMFGYKATTMDHVAKIANVGKGTIYTFFKNKEELFYEIINDLIAEMKERADESFDPSSTFMENVHRALMNMLEYRKEHQLTVKLFQEQREIGTLEVKEVISHLENAILNYMKIRVQEAVDKGEIQIKDTELTSFIIFKVYLALIFEWEKNHPPLSSEEIASSLEMHLFYGLSGDSLVSK</sequence>
<evidence type="ECO:0000256" key="1">
    <source>
        <dbReference type="ARBA" id="ARBA00022491"/>
    </source>
</evidence>
<dbReference type="PROSITE" id="PS50977">
    <property type="entry name" value="HTH_TETR_2"/>
    <property type="match status" value="1"/>
</dbReference>
<dbReference type="Gene3D" id="1.10.10.60">
    <property type="entry name" value="Homeodomain-like"/>
    <property type="match status" value="1"/>
</dbReference>
<name>A0ABV1EXU0_9BACI</name>
<keyword evidence="6" id="KW-1185">Reference proteome</keyword>
<gene>
    <name evidence="5" type="ORF">WMO63_02420</name>
</gene>
<feature type="domain" description="HTH tetR-type" evidence="4">
    <location>
        <begin position="3"/>
        <end position="63"/>
    </location>
</feature>
<evidence type="ECO:0000313" key="6">
    <source>
        <dbReference type="Proteomes" id="UP001465426"/>
    </source>
</evidence>
<dbReference type="SUPFAM" id="SSF46689">
    <property type="entry name" value="Homeodomain-like"/>
    <property type="match status" value="1"/>
</dbReference>
<dbReference type="PANTHER" id="PTHR43479">
    <property type="entry name" value="ACREF/ENVCD OPERON REPRESSOR-RELATED"/>
    <property type="match status" value="1"/>
</dbReference>
<protein>
    <submittedName>
        <fullName evidence="5">TetR/AcrR family transcriptional regulator</fullName>
    </submittedName>
</protein>
<dbReference type="PANTHER" id="PTHR43479:SF11">
    <property type="entry name" value="ACREF_ENVCD OPERON REPRESSOR-RELATED"/>
    <property type="match status" value="1"/>
</dbReference>
<dbReference type="RefSeq" id="WP_031536650.1">
    <property type="nucleotide sequence ID" value="NZ_JBBMFN010000002.1"/>
</dbReference>
<keyword evidence="2 3" id="KW-0238">DNA-binding</keyword>